<dbReference type="InterPro" id="IPR046347">
    <property type="entry name" value="bZIP_sf"/>
</dbReference>
<dbReference type="AlphaFoldDB" id="W9YAD3"/>
<keyword evidence="2" id="KW-0539">Nucleus</keyword>
<dbReference type="CDD" id="cd14688">
    <property type="entry name" value="bZIP_YAP"/>
    <property type="match status" value="1"/>
</dbReference>
<organism evidence="6 7">
    <name type="scientific">Capronia epimyces CBS 606.96</name>
    <dbReference type="NCBI Taxonomy" id="1182542"/>
    <lineage>
        <taxon>Eukaryota</taxon>
        <taxon>Fungi</taxon>
        <taxon>Dikarya</taxon>
        <taxon>Ascomycota</taxon>
        <taxon>Pezizomycotina</taxon>
        <taxon>Eurotiomycetes</taxon>
        <taxon>Chaetothyriomycetidae</taxon>
        <taxon>Chaetothyriales</taxon>
        <taxon>Herpotrichiellaceae</taxon>
        <taxon>Capronia</taxon>
    </lineage>
</organism>
<feature type="coiled-coil region" evidence="3">
    <location>
        <begin position="31"/>
        <end position="72"/>
    </location>
</feature>
<dbReference type="GO" id="GO:0000976">
    <property type="term" value="F:transcription cis-regulatory region binding"/>
    <property type="evidence" value="ECO:0007669"/>
    <property type="project" value="InterPro"/>
</dbReference>
<dbReference type="InterPro" id="IPR050936">
    <property type="entry name" value="AP-1-like"/>
</dbReference>
<dbReference type="PANTHER" id="PTHR40621:SF6">
    <property type="entry name" value="AP-1-LIKE TRANSCRIPTION FACTOR YAP1-RELATED"/>
    <property type="match status" value="1"/>
</dbReference>
<feature type="region of interest" description="Disordered" evidence="4">
    <location>
        <begin position="152"/>
        <end position="200"/>
    </location>
</feature>
<evidence type="ECO:0000313" key="6">
    <source>
        <dbReference type="EMBL" id="EXJ86610.1"/>
    </source>
</evidence>
<dbReference type="EMBL" id="AMGY01000003">
    <property type="protein sequence ID" value="EXJ86610.1"/>
    <property type="molecule type" value="Genomic_DNA"/>
</dbReference>
<gene>
    <name evidence="6" type="ORF">A1O3_03563</name>
</gene>
<comment type="caution">
    <text evidence="6">The sequence shown here is derived from an EMBL/GenBank/DDBJ whole genome shotgun (WGS) entry which is preliminary data.</text>
</comment>
<evidence type="ECO:0000259" key="5">
    <source>
        <dbReference type="PROSITE" id="PS50217"/>
    </source>
</evidence>
<dbReference type="HOGENOM" id="CLU_036934_2_0_1"/>
<dbReference type="eggNOG" id="ENOG502SPRN">
    <property type="taxonomic scope" value="Eukaryota"/>
</dbReference>
<sequence length="337" mass="37749">MLTVDQDRVANRREQLRKAQKTFKERRDQYLQTLEQQVRRLQLTESQLQSRVDQLQQELLLVNEELRSRSDQSKRKRRGQYENAWGYVPAGIMSLDQGQESNRLHVSVDPDPNPIPLYGKGIEIENGNRNRNATSTLVWVEAQNDKPYQLHVQLTPPTSTSSDSAWPLTPVTDTSLRPSPQDPYASHQKEPQQEWSGGDARALGSLDRSFLVESSQALVAQLDGVVVAMELERPCLPHICQPGDDQTAPHGHVHTATAALLCNAPSANLSSCASWSAPTAVLSRLLAMSTDLPIEGSELTPIQVWHLIKATPNFDTIRIDHLTFISDKLLSHIRCYG</sequence>
<evidence type="ECO:0000256" key="3">
    <source>
        <dbReference type="SAM" id="Coils"/>
    </source>
</evidence>
<dbReference type="Proteomes" id="UP000019478">
    <property type="component" value="Unassembled WGS sequence"/>
</dbReference>
<dbReference type="PANTHER" id="PTHR40621">
    <property type="entry name" value="TRANSCRIPTION FACTOR KAPC-RELATED"/>
    <property type="match status" value="1"/>
</dbReference>
<evidence type="ECO:0000256" key="4">
    <source>
        <dbReference type="SAM" id="MobiDB-lite"/>
    </source>
</evidence>
<dbReference type="InterPro" id="IPR004827">
    <property type="entry name" value="bZIP"/>
</dbReference>
<keyword evidence="3" id="KW-0175">Coiled coil</keyword>
<dbReference type="GO" id="GO:0001228">
    <property type="term" value="F:DNA-binding transcription activator activity, RNA polymerase II-specific"/>
    <property type="evidence" value="ECO:0007669"/>
    <property type="project" value="TreeGrafter"/>
</dbReference>
<evidence type="ECO:0000256" key="2">
    <source>
        <dbReference type="ARBA" id="ARBA00023242"/>
    </source>
</evidence>
<dbReference type="STRING" id="1182542.W9YAD3"/>
<feature type="domain" description="BZIP" evidence="5">
    <location>
        <begin position="6"/>
        <end position="69"/>
    </location>
</feature>
<comment type="subcellular location">
    <subcellularLocation>
        <location evidence="1">Nucleus</location>
    </subcellularLocation>
</comment>
<evidence type="ECO:0000256" key="1">
    <source>
        <dbReference type="ARBA" id="ARBA00004123"/>
    </source>
</evidence>
<dbReference type="RefSeq" id="XP_007731889.1">
    <property type="nucleotide sequence ID" value="XM_007733699.1"/>
</dbReference>
<dbReference type="SUPFAM" id="SSF57959">
    <property type="entry name" value="Leucine zipper domain"/>
    <property type="match status" value="1"/>
</dbReference>
<dbReference type="SMART" id="SM00338">
    <property type="entry name" value="BRLZ"/>
    <property type="match status" value="1"/>
</dbReference>
<accession>W9YAD3</accession>
<reference evidence="6 7" key="1">
    <citation type="submission" date="2013-03" db="EMBL/GenBank/DDBJ databases">
        <title>The Genome Sequence of Capronia epimyces CBS 606.96.</title>
        <authorList>
            <consortium name="The Broad Institute Genomics Platform"/>
            <person name="Cuomo C."/>
            <person name="de Hoog S."/>
            <person name="Gorbushina A."/>
            <person name="Walker B."/>
            <person name="Young S.K."/>
            <person name="Zeng Q."/>
            <person name="Gargeya S."/>
            <person name="Fitzgerald M."/>
            <person name="Haas B."/>
            <person name="Abouelleil A."/>
            <person name="Allen A.W."/>
            <person name="Alvarado L."/>
            <person name="Arachchi H.M."/>
            <person name="Berlin A.M."/>
            <person name="Chapman S.B."/>
            <person name="Gainer-Dewar J."/>
            <person name="Goldberg J."/>
            <person name="Griggs A."/>
            <person name="Gujja S."/>
            <person name="Hansen M."/>
            <person name="Howarth C."/>
            <person name="Imamovic A."/>
            <person name="Ireland A."/>
            <person name="Larimer J."/>
            <person name="McCowan C."/>
            <person name="Murphy C."/>
            <person name="Pearson M."/>
            <person name="Poon T.W."/>
            <person name="Priest M."/>
            <person name="Roberts A."/>
            <person name="Saif S."/>
            <person name="Shea T."/>
            <person name="Sisk P."/>
            <person name="Sykes S."/>
            <person name="Wortman J."/>
            <person name="Nusbaum C."/>
            <person name="Birren B."/>
        </authorList>
    </citation>
    <scope>NUCLEOTIDE SEQUENCE [LARGE SCALE GENOMIC DNA]</scope>
    <source>
        <strain evidence="6 7">CBS 606.96</strain>
    </source>
</reference>
<name>W9YAD3_9EURO</name>
<proteinExistence type="predicted"/>
<dbReference type="GeneID" id="19167689"/>
<dbReference type="PROSITE" id="PS50217">
    <property type="entry name" value="BZIP"/>
    <property type="match status" value="1"/>
</dbReference>
<dbReference type="OrthoDB" id="2590011at2759"/>
<keyword evidence="7" id="KW-1185">Reference proteome</keyword>
<feature type="compositionally biased region" description="Polar residues" evidence="4">
    <location>
        <begin position="155"/>
        <end position="164"/>
    </location>
</feature>
<protein>
    <recommendedName>
        <fullName evidence="5">BZIP domain-containing protein</fullName>
    </recommendedName>
</protein>
<evidence type="ECO:0000313" key="7">
    <source>
        <dbReference type="Proteomes" id="UP000019478"/>
    </source>
</evidence>
<dbReference type="GO" id="GO:0090575">
    <property type="term" value="C:RNA polymerase II transcription regulator complex"/>
    <property type="evidence" value="ECO:0007669"/>
    <property type="project" value="TreeGrafter"/>
</dbReference>
<dbReference type="Gene3D" id="1.20.5.170">
    <property type="match status" value="1"/>
</dbReference>